<dbReference type="Pfam" id="PF14659">
    <property type="entry name" value="Phage_int_SAM_3"/>
    <property type="match status" value="1"/>
</dbReference>
<dbReference type="InterPro" id="IPR004107">
    <property type="entry name" value="Integrase_SAM-like_N"/>
</dbReference>
<organism evidence="9 10">
    <name type="scientific">Candidatus Flavonifractor intestinigallinarum</name>
    <dbReference type="NCBI Taxonomy" id="2838586"/>
    <lineage>
        <taxon>Bacteria</taxon>
        <taxon>Bacillati</taxon>
        <taxon>Bacillota</taxon>
        <taxon>Clostridia</taxon>
        <taxon>Eubacteriales</taxon>
        <taxon>Oscillospiraceae</taxon>
        <taxon>Flavonifractor</taxon>
    </lineage>
</organism>
<sequence>MSRKSIKKNLAYDDQKGLYYVCFNYGTTADGRRDRRVRTFTDLAEAELALEQFQKGRGGRVLCDSSRLTLAEWLEYWLEEVIAPNRAYTTYYCYRSVIKNHIAPALGHIRLRQLEPWHIQEYYAEKMREGRLDSNSVHKHHILLHTALQLAFRQKILRENPVERVEAPREHPTRQYYYTPEQLRDLFREVEGSWLELVVKLGAYLGLRRGEICGLRWTDVDFEHSVIRIRVTRTTAGDQVVEKEPKTRHSIRTLGIAGLEDLTRLLHDIRQEQMERAATQSDYKDSGYVLTDDRGAPRHPNMVTWSFRTFVERHGLPPITVHGLRHTFASLANSARIPLVDIGKALGHKDVSITGRIYTHIFDQTHQEVLNTVAARIAAG</sequence>
<feature type="domain" description="Tyr recombinase" evidence="7">
    <location>
        <begin position="173"/>
        <end position="371"/>
    </location>
</feature>
<dbReference type="PANTHER" id="PTHR30349">
    <property type="entry name" value="PHAGE INTEGRASE-RELATED"/>
    <property type="match status" value="1"/>
</dbReference>
<dbReference type="Pfam" id="PF00589">
    <property type="entry name" value="Phage_integrase"/>
    <property type="match status" value="1"/>
</dbReference>
<dbReference type="InterPro" id="IPR002104">
    <property type="entry name" value="Integrase_catalytic"/>
</dbReference>
<evidence type="ECO:0000256" key="3">
    <source>
        <dbReference type="ARBA" id="ARBA00022908"/>
    </source>
</evidence>
<dbReference type="Gene3D" id="1.10.150.130">
    <property type="match status" value="1"/>
</dbReference>
<feature type="domain" description="Core-binding (CB)" evidence="8">
    <location>
        <begin position="68"/>
        <end position="152"/>
    </location>
</feature>
<dbReference type="CDD" id="cd01189">
    <property type="entry name" value="INT_ICEBs1_C_like"/>
    <property type="match status" value="1"/>
</dbReference>
<dbReference type="EMBL" id="DWXO01000052">
    <property type="protein sequence ID" value="HJB80394.1"/>
    <property type="molecule type" value="Genomic_DNA"/>
</dbReference>
<gene>
    <name evidence="9" type="ORF">H9712_05365</name>
</gene>
<dbReference type="GO" id="GO:0015074">
    <property type="term" value="P:DNA integration"/>
    <property type="evidence" value="ECO:0007669"/>
    <property type="project" value="UniProtKB-KW"/>
</dbReference>
<evidence type="ECO:0000256" key="5">
    <source>
        <dbReference type="ARBA" id="ARBA00023172"/>
    </source>
</evidence>
<reference evidence="9" key="2">
    <citation type="submission" date="2021-04" db="EMBL/GenBank/DDBJ databases">
        <authorList>
            <person name="Gilroy R."/>
        </authorList>
    </citation>
    <scope>NUCLEOTIDE SEQUENCE</scope>
    <source>
        <strain evidence="9">CHK192-8294</strain>
    </source>
</reference>
<dbReference type="GO" id="GO:0003677">
    <property type="term" value="F:DNA binding"/>
    <property type="evidence" value="ECO:0007669"/>
    <property type="project" value="UniProtKB-UniRule"/>
</dbReference>
<dbReference type="Proteomes" id="UP000823921">
    <property type="component" value="Unassembled WGS sequence"/>
</dbReference>
<dbReference type="SUPFAM" id="SSF56349">
    <property type="entry name" value="DNA breaking-rejoining enzymes"/>
    <property type="match status" value="1"/>
</dbReference>
<evidence type="ECO:0000256" key="1">
    <source>
        <dbReference type="ARBA" id="ARBA00003283"/>
    </source>
</evidence>
<protein>
    <submittedName>
        <fullName evidence="9">Site-specific integrase</fullName>
    </submittedName>
</protein>
<comment type="similarity">
    <text evidence="2">Belongs to the 'phage' integrase family.</text>
</comment>
<evidence type="ECO:0000259" key="7">
    <source>
        <dbReference type="PROSITE" id="PS51898"/>
    </source>
</evidence>
<dbReference type="InterPro" id="IPR010998">
    <property type="entry name" value="Integrase_recombinase_N"/>
</dbReference>
<dbReference type="InterPro" id="IPR013762">
    <property type="entry name" value="Integrase-like_cat_sf"/>
</dbReference>
<comment type="caution">
    <text evidence="9">The sequence shown here is derived from an EMBL/GenBank/DDBJ whole genome shotgun (WGS) entry which is preliminary data.</text>
</comment>
<dbReference type="GO" id="GO:0006310">
    <property type="term" value="P:DNA recombination"/>
    <property type="evidence" value="ECO:0007669"/>
    <property type="project" value="UniProtKB-KW"/>
</dbReference>
<keyword evidence="4 6" id="KW-0238">DNA-binding</keyword>
<comment type="function">
    <text evidence="1">Site-specific tyrosine recombinase, which acts by catalyzing the cutting and rejoining of the recombining DNA molecules.</text>
</comment>
<dbReference type="InterPro" id="IPR044068">
    <property type="entry name" value="CB"/>
</dbReference>
<dbReference type="Gene3D" id="1.10.443.10">
    <property type="entry name" value="Intergrase catalytic core"/>
    <property type="match status" value="1"/>
</dbReference>
<evidence type="ECO:0000313" key="9">
    <source>
        <dbReference type="EMBL" id="HJB80394.1"/>
    </source>
</evidence>
<keyword evidence="5" id="KW-0233">DNA recombination</keyword>
<evidence type="ECO:0000313" key="10">
    <source>
        <dbReference type="Proteomes" id="UP000823921"/>
    </source>
</evidence>
<dbReference type="PROSITE" id="PS51898">
    <property type="entry name" value="TYR_RECOMBINASE"/>
    <property type="match status" value="1"/>
</dbReference>
<name>A0A9D2MM42_9FIRM</name>
<dbReference type="InterPro" id="IPR050090">
    <property type="entry name" value="Tyrosine_recombinase_XerCD"/>
</dbReference>
<dbReference type="AlphaFoldDB" id="A0A9D2MM42"/>
<reference evidence="9" key="1">
    <citation type="journal article" date="2021" name="PeerJ">
        <title>Extensive microbial diversity within the chicken gut microbiome revealed by metagenomics and culture.</title>
        <authorList>
            <person name="Gilroy R."/>
            <person name="Ravi A."/>
            <person name="Getino M."/>
            <person name="Pursley I."/>
            <person name="Horton D.L."/>
            <person name="Alikhan N.F."/>
            <person name="Baker D."/>
            <person name="Gharbi K."/>
            <person name="Hall N."/>
            <person name="Watson M."/>
            <person name="Adriaenssens E.M."/>
            <person name="Foster-Nyarko E."/>
            <person name="Jarju S."/>
            <person name="Secka A."/>
            <person name="Antonio M."/>
            <person name="Oren A."/>
            <person name="Chaudhuri R.R."/>
            <person name="La Ragione R."/>
            <person name="Hildebrand F."/>
            <person name="Pallen M.J."/>
        </authorList>
    </citation>
    <scope>NUCLEOTIDE SEQUENCE</scope>
    <source>
        <strain evidence="9">CHK192-8294</strain>
    </source>
</reference>
<evidence type="ECO:0000256" key="6">
    <source>
        <dbReference type="PROSITE-ProRule" id="PRU01248"/>
    </source>
</evidence>
<dbReference type="InterPro" id="IPR011010">
    <property type="entry name" value="DNA_brk_join_enz"/>
</dbReference>
<proteinExistence type="inferred from homology"/>
<keyword evidence="3" id="KW-0229">DNA integration</keyword>
<accession>A0A9D2MM42</accession>
<evidence type="ECO:0000256" key="2">
    <source>
        <dbReference type="ARBA" id="ARBA00008857"/>
    </source>
</evidence>
<evidence type="ECO:0000259" key="8">
    <source>
        <dbReference type="PROSITE" id="PS51900"/>
    </source>
</evidence>
<evidence type="ECO:0000256" key="4">
    <source>
        <dbReference type="ARBA" id="ARBA00023125"/>
    </source>
</evidence>
<dbReference type="PROSITE" id="PS51900">
    <property type="entry name" value="CB"/>
    <property type="match status" value="1"/>
</dbReference>